<organism evidence="13">
    <name type="scientific">Heliothis virescens</name>
    <name type="common">Tobacco budworm moth</name>
    <dbReference type="NCBI Taxonomy" id="7102"/>
    <lineage>
        <taxon>Eukaryota</taxon>
        <taxon>Metazoa</taxon>
        <taxon>Ecdysozoa</taxon>
        <taxon>Arthropoda</taxon>
        <taxon>Hexapoda</taxon>
        <taxon>Insecta</taxon>
        <taxon>Pterygota</taxon>
        <taxon>Neoptera</taxon>
        <taxon>Endopterygota</taxon>
        <taxon>Lepidoptera</taxon>
        <taxon>Glossata</taxon>
        <taxon>Ditrysia</taxon>
        <taxon>Noctuoidea</taxon>
        <taxon>Noctuidae</taxon>
        <taxon>Heliothinae</taxon>
        <taxon>Heliothis</taxon>
    </lineage>
</organism>
<proteinExistence type="inferred from homology"/>
<dbReference type="InterPro" id="IPR005520">
    <property type="entry name" value="Attacin_N"/>
</dbReference>
<name>A0A2A4JPN6_HELVI</name>
<evidence type="ECO:0000256" key="4">
    <source>
        <dbReference type="ARBA" id="ARBA00022529"/>
    </source>
</evidence>
<dbReference type="AlphaFoldDB" id="A0A2A4JPN6"/>
<dbReference type="GO" id="GO:0042742">
    <property type="term" value="P:defense response to bacterium"/>
    <property type="evidence" value="ECO:0007669"/>
    <property type="project" value="UniProtKB-KW"/>
</dbReference>
<evidence type="ECO:0000259" key="11">
    <source>
        <dbReference type="Pfam" id="PF03768"/>
    </source>
</evidence>
<evidence type="ECO:0000256" key="2">
    <source>
        <dbReference type="ARBA" id="ARBA00007550"/>
    </source>
</evidence>
<reference evidence="13" key="1">
    <citation type="submission" date="2017-09" db="EMBL/GenBank/DDBJ databases">
        <title>Contemporary evolution of a Lepidopteran species, Heliothis virescens, in response to modern agricultural practices.</title>
        <authorList>
            <person name="Fritz M.L."/>
            <person name="Deyonke A.M."/>
            <person name="Papanicolaou A."/>
            <person name="Micinski S."/>
            <person name="Westbrook J."/>
            <person name="Gould F."/>
        </authorList>
    </citation>
    <scope>NUCLEOTIDE SEQUENCE [LARGE SCALE GENOMIC DNA]</scope>
    <source>
        <strain evidence="13">HvINT-</strain>
        <tissue evidence="13">Whole body</tissue>
    </source>
</reference>
<feature type="domain" description="Attacin C-terminal" evidence="12">
    <location>
        <begin position="88"/>
        <end position="207"/>
    </location>
</feature>
<feature type="chain" id="PRO_5012788428" description="Attacin C-terminal domain-containing protein" evidence="10">
    <location>
        <begin position="19"/>
        <end position="207"/>
    </location>
</feature>
<dbReference type="Pfam" id="PF03768">
    <property type="entry name" value="Attacin_N"/>
    <property type="match status" value="1"/>
</dbReference>
<comment type="subcellular location">
    <subcellularLocation>
        <location evidence="1">Secreted</location>
    </subcellularLocation>
</comment>
<feature type="signal peptide" evidence="10">
    <location>
        <begin position="1"/>
        <end position="18"/>
    </location>
</feature>
<keyword evidence="5" id="KW-0399">Innate immunity</keyword>
<keyword evidence="8" id="KW-0391">Immunity</keyword>
<evidence type="ECO:0000259" key="12">
    <source>
        <dbReference type="Pfam" id="PF03769"/>
    </source>
</evidence>
<feature type="domain" description="Attacin N-terminal" evidence="11">
    <location>
        <begin position="20"/>
        <end position="85"/>
    </location>
</feature>
<evidence type="ECO:0000256" key="5">
    <source>
        <dbReference type="ARBA" id="ARBA00022588"/>
    </source>
</evidence>
<dbReference type="EMBL" id="NWSH01000918">
    <property type="protein sequence ID" value="PCG73544.1"/>
    <property type="molecule type" value="Genomic_DNA"/>
</dbReference>
<protein>
    <recommendedName>
        <fullName evidence="14">Attacin C-terminal domain-containing protein</fullName>
    </recommendedName>
</protein>
<keyword evidence="7 10" id="KW-0732">Signal</keyword>
<evidence type="ECO:0000313" key="13">
    <source>
        <dbReference type="EMBL" id="PCG73544.1"/>
    </source>
</evidence>
<dbReference type="Pfam" id="PF03769">
    <property type="entry name" value="Attacin_C"/>
    <property type="match status" value="1"/>
</dbReference>
<keyword evidence="4" id="KW-0929">Antimicrobial</keyword>
<keyword evidence="3" id="KW-0964">Secreted</keyword>
<dbReference type="InterPro" id="IPR005521">
    <property type="entry name" value="Attacin_C"/>
</dbReference>
<evidence type="ECO:0000256" key="8">
    <source>
        <dbReference type="ARBA" id="ARBA00022859"/>
    </source>
</evidence>
<dbReference type="GO" id="GO:0005576">
    <property type="term" value="C:extracellular region"/>
    <property type="evidence" value="ECO:0007669"/>
    <property type="project" value="UniProtKB-SubCell"/>
</dbReference>
<evidence type="ECO:0000256" key="6">
    <source>
        <dbReference type="ARBA" id="ARBA00022685"/>
    </source>
</evidence>
<keyword evidence="9" id="KW-0044">Antibiotic</keyword>
<evidence type="ECO:0000256" key="10">
    <source>
        <dbReference type="SAM" id="SignalP"/>
    </source>
</evidence>
<dbReference type="GO" id="GO:0045087">
    <property type="term" value="P:innate immune response"/>
    <property type="evidence" value="ECO:0007669"/>
    <property type="project" value="UniProtKB-KW"/>
</dbReference>
<evidence type="ECO:0000256" key="1">
    <source>
        <dbReference type="ARBA" id="ARBA00004613"/>
    </source>
</evidence>
<evidence type="ECO:0000256" key="3">
    <source>
        <dbReference type="ARBA" id="ARBA00022525"/>
    </source>
</evidence>
<gene>
    <name evidence="13" type="ORF">B5V51_14710</name>
</gene>
<comment type="similarity">
    <text evidence="2">Belongs to the attacin/sarcotoxin-2 family.</text>
</comment>
<accession>A0A2A4JPN6</accession>
<evidence type="ECO:0000256" key="9">
    <source>
        <dbReference type="ARBA" id="ARBA00023022"/>
    </source>
</evidence>
<comment type="caution">
    <text evidence="13">The sequence shown here is derived from an EMBL/GenBank/DDBJ whole genome shotgun (WGS) entry which is preliminary data.</text>
</comment>
<sequence length="207" mass="22209">MYSLICLALFVASASARAQLHGSTVVNSDRSSAINARLPIAGNDKNVLSAIGGLNFDSNKHLQAATAGLAYDNVRGHGLSLTDTHISNFGDKLTAAGHANLFHNDNHDVTANAFVTRNMPSIPQVPNFNTVGGGLDYMYKNRVGASLGVARTPLFDRTDYSATGNLNLFRDRTSSLDFNAGFSKSVSPFMRSSSWEPSAGLSFRKFF</sequence>
<evidence type="ECO:0008006" key="14">
    <source>
        <dbReference type="Google" id="ProtNLM"/>
    </source>
</evidence>
<evidence type="ECO:0000256" key="7">
    <source>
        <dbReference type="ARBA" id="ARBA00022729"/>
    </source>
</evidence>
<keyword evidence="6" id="KW-0165">Cleavage on pair of basic residues</keyword>